<keyword evidence="1" id="KW-0805">Transcription regulation</keyword>
<evidence type="ECO:0000313" key="6">
    <source>
        <dbReference type="Proteomes" id="UP000244081"/>
    </source>
</evidence>
<keyword evidence="2" id="KW-0238">DNA-binding</keyword>
<keyword evidence="3" id="KW-0804">Transcription</keyword>
<evidence type="ECO:0000256" key="1">
    <source>
        <dbReference type="ARBA" id="ARBA00023015"/>
    </source>
</evidence>
<accession>A0A2T5VC96</accession>
<dbReference type="Gene3D" id="2.10.109.10">
    <property type="entry name" value="Umud Fragment, subunit A"/>
    <property type="match status" value="1"/>
</dbReference>
<dbReference type="EMBL" id="QAYG01000002">
    <property type="protein sequence ID" value="PTW61383.1"/>
    <property type="molecule type" value="Genomic_DNA"/>
</dbReference>
<dbReference type="Proteomes" id="UP000244081">
    <property type="component" value="Unassembled WGS sequence"/>
</dbReference>
<dbReference type="CDD" id="cd06529">
    <property type="entry name" value="S24_LexA-like"/>
    <property type="match status" value="1"/>
</dbReference>
<dbReference type="InterPro" id="IPR039418">
    <property type="entry name" value="LexA-like"/>
</dbReference>
<dbReference type="PANTHER" id="PTHR40661:SF3">
    <property type="entry name" value="FELS-1 PROPHAGE TRANSCRIPTIONAL REGULATOR"/>
    <property type="match status" value="1"/>
</dbReference>
<organism evidence="5 6">
    <name type="scientific">Breoghania corrubedonensis</name>
    <dbReference type="NCBI Taxonomy" id="665038"/>
    <lineage>
        <taxon>Bacteria</taxon>
        <taxon>Pseudomonadati</taxon>
        <taxon>Pseudomonadota</taxon>
        <taxon>Alphaproteobacteria</taxon>
        <taxon>Hyphomicrobiales</taxon>
        <taxon>Stappiaceae</taxon>
        <taxon>Breoghania</taxon>
    </lineage>
</organism>
<dbReference type="GO" id="GO:0003677">
    <property type="term" value="F:DNA binding"/>
    <property type="evidence" value="ECO:0007669"/>
    <property type="project" value="UniProtKB-KW"/>
</dbReference>
<feature type="domain" description="Peptidase S24/S26A/S26B/S26C" evidence="4">
    <location>
        <begin position="1"/>
        <end position="76"/>
    </location>
</feature>
<proteinExistence type="predicted"/>
<reference evidence="5 6" key="1">
    <citation type="submission" date="2018-04" db="EMBL/GenBank/DDBJ databases">
        <title>Genomic Encyclopedia of Archaeal and Bacterial Type Strains, Phase II (KMG-II): from individual species to whole genera.</title>
        <authorList>
            <person name="Goeker M."/>
        </authorList>
    </citation>
    <scope>NUCLEOTIDE SEQUENCE [LARGE SCALE GENOMIC DNA]</scope>
    <source>
        <strain evidence="5 6">DSM 23382</strain>
    </source>
</reference>
<dbReference type="SUPFAM" id="SSF51306">
    <property type="entry name" value="LexA/Signal peptidase"/>
    <property type="match status" value="1"/>
</dbReference>
<dbReference type="Pfam" id="PF00717">
    <property type="entry name" value="Peptidase_S24"/>
    <property type="match status" value="1"/>
</dbReference>
<evidence type="ECO:0000256" key="3">
    <source>
        <dbReference type="ARBA" id="ARBA00023163"/>
    </source>
</evidence>
<dbReference type="PANTHER" id="PTHR40661">
    <property type="match status" value="1"/>
</dbReference>
<evidence type="ECO:0000256" key="2">
    <source>
        <dbReference type="ARBA" id="ARBA00023125"/>
    </source>
</evidence>
<dbReference type="AlphaFoldDB" id="A0A2T5VC96"/>
<gene>
    <name evidence="5" type="ORF">C8N35_10292</name>
</gene>
<evidence type="ECO:0000313" key="5">
    <source>
        <dbReference type="EMBL" id="PTW61383.1"/>
    </source>
</evidence>
<sequence length="82" mass="9108">MEPTIRDGDVLLVDTSINAVRDNAIYVVVLGGLVLVKRLQIKRDGSLRLISDNDRFEAEDVPANEASDIHVAGRVMWYGRSI</sequence>
<protein>
    <submittedName>
        <fullName evidence="5">Peptidase S24-like protein</fullName>
    </submittedName>
</protein>
<dbReference type="InterPro" id="IPR036286">
    <property type="entry name" value="LexA/Signal_pep-like_sf"/>
</dbReference>
<evidence type="ECO:0000259" key="4">
    <source>
        <dbReference type="Pfam" id="PF00717"/>
    </source>
</evidence>
<comment type="caution">
    <text evidence="5">The sequence shown here is derived from an EMBL/GenBank/DDBJ whole genome shotgun (WGS) entry which is preliminary data.</text>
</comment>
<keyword evidence="6" id="KW-1185">Reference proteome</keyword>
<name>A0A2T5VC96_9HYPH</name>
<dbReference type="InterPro" id="IPR015927">
    <property type="entry name" value="Peptidase_S24_S26A/B/C"/>
</dbReference>